<keyword evidence="2" id="KW-0560">Oxidoreductase</keyword>
<evidence type="ECO:0000313" key="5">
    <source>
        <dbReference type="Proteomes" id="UP000001745"/>
    </source>
</evidence>
<keyword evidence="5" id="KW-1185">Reference proteome</keyword>
<name>B8MDB0_TALSN</name>
<dbReference type="SUPFAM" id="SSF51197">
    <property type="entry name" value="Clavaminate synthase-like"/>
    <property type="match status" value="1"/>
</dbReference>
<dbReference type="GO" id="GO:0044283">
    <property type="term" value="P:small molecule biosynthetic process"/>
    <property type="evidence" value="ECO:0007669"/>
    <property type="project" value="UniProtKB-ARBA"/>
</dbReference>
<gene>
    <name evidence="4" type="ORF">TSTA_114480</name>
</gene>
<dbReference type="eggNOG" id="KOG0143">
    <property type="taxonomic scope" value="Eukaryota"/>
</dbReference>
<evidence type="ECO:0000256" key="1">
    <source>
        <dbReference type="ARBA" id="ARBA00008056"/>
    </source>
</evidence>
<dbReference type="OrthoDB" id="294295at2759"/>
<dbReference type="Pfam" id="PF14226">
    <property type="entry name" value="DIOX_N"/>
    <property type="match status" value="1"/>
</dbReference>
<evidence type="ECO:0000313" key="4">
    <source>
        <dbReference type="EMBL" id="EED17635.1"/>
    </source>
</evidence>
<evidence type="ECO:0000256" key="2">
    <source>
        <dbReference type="RuleBase" id="RU003682"/>
    </source>
</evidence>
<dbReference type="Pfam" id="PF03171">
    <property type="entry name" value="2OG-FeII_Oxy"/>
    <property type="match status" value="1"/>
</dbReference>
<feature type="domain" description="Fe2OG dioxygenase" evidence="3">
    <location>
        <begin position="162"/>
        <end position="268"/>
    </location>
</feature>
<dbReference type="RefSeq" id="XP_002481627.1">
    <property type="nucleotide sequence ID" value="XM_002481582.1"/>
</dbReference>
<dbReference type="PANTHER" id="PTHR47990">
    <property type="entry name" value="2-OXOGLUTARATE (2OG) AND FE(II)-DEPENDENT OXYGENASE SUPERFAMILY PROTEIN-RELATED"/>
    <property type="match status" value="1"/>
</dbReference>
<dbReference type="PROSITE" id="PS51471">
    <property type="entry name" value="FE2OG_OXY"/>
    <property type="match status" value="1"/>
</dbReference>
<accession>B8MDB0</accession>
<dbReference type="InterPro" id="IPR027443">
    <property type="entry name" value="IPNS-like_sf"/>
</dbReference>
<reference evidence="5" key="1">
    <citation type="journal article" date="2015" name="Genome Announc.">
        <title>Genome sequence of the AIDS-associated pathogen Penicillium marneffei (ATCC18224) and its near taxonomic relative Talaromyces stipitatus (ATCC10500).</title>
        <authorList>
            <person name="Nierman W.C."/>
            <person name="Fedorova-Abrams N.D."/>
            <person name="Andrianopoulos A."/>
        </authorList>
    </citation>
    <scope>NUCLEOTIDE SEQUENCE [LARGE SCALE GENOMIC DNA]</scope>
    <source>
        <strain evidence="5">ATCC 10500 / CBS 375.48 / QM 6759 / NRRL 1006</strain>
    </source>
</reference>
<dbReference type="VEuPathDB" id="FungiDB:TSTA_114480"/>
<organism evidence="4 5">
    <name type="scientific">Talaromyces stipitatus (strain ATCC 10500 / CBS 375.48 / QM 6759 / NRRL 1006)</name>
    <name type="common">Penicillium stipitatum</name>
    <dbReference type="NCBI Taxonomy" id="441959"/>
    <lineage>
        <taxon>Eukaryota</taxon>
        <taxon>Fungi</taxon>
        <taxon>Dikarya</taxon>
        <taxon>Ascomycota</taxon>
        <taxon>Pezizomycotina</taxon>
        <taxon>Eurotiomycetes</taxon>
        <taxon>Eurotiomycetidae</taxon>
        <taxon>Eurotiales</taxon>
        <taxon>Trichocomaceae</taxon>
        <taxon>Talaromyces</taxon>
        <taxon>Talaromyces sect. Talaromyces</taxon>
    </lineage>
</organism>
<dbReference type="GO" id="GO:0016491">
    <property type="term" value="F:oxidoreductase activity"/>
    <property type="evidence" value="ECO:0007669"/>
    <property type="project" value="UniProtKB-KW"/>
</dbReference>
<comment type="similarity">
    <text evidence="1 2">Belongs to the iron/ascorbate-dependent oxidoreductase family.</text>
</comment>
<dbReference type="STRING" id="441959.B8MDB0"/>
<dbReference type="InterPro" id="IPR050231">
    <property type="entry name" value="Iron_ascorbate_oxido_reductase"/>
</dbReference>
<dbReference type="InterPro" id="IPR005123">
    <property type="entry name" value="Oxoglu/Fe-dep_dioxygenase_dom"/>
</dbReference>
<dbReference type="GeneID" id="8109210"/>
<dbReference type="OMA" id="ENSPHFL"/>
<keyword evidence="2" id="KW-0479">Metal-binding</keyword>
<dbReference type="InterPro" id="IPR026992">
    <property type="entry name" value="DIOX_N"/>
</dbReference>
<evidence type="ECO:0000259" key="3">
    <source>
        <dbReference type="PROSITE" id="PS51471"/>
    </source>
</evidence>
<keyword evidence="2" id="KW-0408">Iron</keyword>
<dbReference type="GO" id="GO:0046872">
    <property type="term" value="F:metal ion binding"/>
    <property type="evidence" value="ECO:0007669"/>
    <property type="project" value="UniProtKB-KW"/>
</dbReference>
<dbReference type="HOGENOM" id="CLU_010119_1_1_1"/>
<dbReference type="PhylomeDB" id="B8MDB0"/>
<dbReference type="Gene3D" id="2.60.120.330">
    <property type="entry name" value="B-lactam Antibiotic, Isopenicillin N Synthase, Chain"/>
    <property type="match status" value="1"/>
</dbReference>
<dbReference type="AlphaFoldDB" id="B8MDB0"/>
<dbReference type="InParanoid" id="B8MDB0"/>
<dbReference type="Proteomes" id="UP000001745">
    <property type="component" value="Unassembled WGS sequence"/>
</dbReference>
<sequence>MSSIRKIPILDLKLADDPAKRGLLLDQLRDALFNVGFLYICNHGVPQDIIDALSSKLPTLFHLPQQRKRELSKTKSPHFLGFSDYAQETTQGKLDLREQYDIATELPEVYQKDATPNERGRDFSKLFVHLVEEAFSIPIGTFDSFFNKNSDSAVSDSTTASDFLSPQHRLRFNFYPAMPPEQEGQGVGPHKDMAGWLTFLHQVGTERALDVQDRDGSWIPVDPIPGTLVVNLGYAFEAATEGAARATVHRVRARSQKDRYSIPFFMGLPLDLKLSEVQNVIPESVRAMRRKELENGEWAIDKKIETFLDPRWDSIGESVLRRFIRGYKKTALKYYGQEVY</sequence>
<dbReference type="EMBL" id="EQ962655">
    <property type="protein sequence ID" value="EED17635.1"/>
    <property type="molecule type" value="Genomic_DNA"/>
</dbReference>
<proteinExistence type="inferred from homology"/>
<dbReference type="InterPro" id="IPR044861">
    <property type="entry name" value="IPNS-like_FE2OG_OXY"/>
</dbReference>
<protein>
    <submittedName>
        <fullName evidence="4">Gibberellin 20-oxidase, putative</fullName>
    </submittedName>
</protein>